<protein>
    <submittedName>
        <fullName evidence="2">Uncharacterized protein</fullName>
    </submittedName>
</protein>
<sequence>MSSPVSAAEFQQLKEAFNTLAKRIGKEKVNDEETDEPTDEHEPEKDGSPRAQERSLPVNLDALDPELESQFDNIKHLANGHAAGLTKFPSNKGNNFSKEDKAHVAQLQKCYKALKVVIRICVTGVNRHPKATNHFDTALTAALWGIHSILTTHQDLYFKGVMGNNFKIWRSLNARGVSAKEHKLAVEAMQFSATITMAKPRGHVNTSLNSAKYTNNNNHQFNPSGQHQKNRRGGRGTSSGAPALE</sequence>
<accession>L8H4C4</accession>
<organism evidence="2 3">
    <name type="scientific">Acanthamoeba castellanii (strain ATCC 30010 / Neff)</name>
    <dbReference type="NCBI Taxonomy" id="1257118"/>
    <lineage>
        <taxon>Eukaryota</taxon>
        <taxon>Amoebozoa</taxon>
        <taxon>Discosea</taxon>
        <taxon>Longamoebia</taxon>
        <taxon>Centramoebida</taxon>
        <taxon>Acanthamoebidae</taxon>
        <taxon>Acanthamoeba</taxon>
    </lineage>
</organism>
<evidence type="ECO:0000313" key="3">
    <source>
        <dbReference type="Proteomes" id="UP000011083"/>
    </source>
</evidence>
<feature type="compositionally biased region" description="Polar residues" evidence="1">
    <location>
        <begin position="211"/>
        <end position="227"/>
    </location>
</feature>
<dbReference type="Proteomes" id="UP000011083">
    <property type="component" value="Unassembled WGS sequence"/>
</dbReference>
<dbReference type="VEuPathDB" id="AmoebaDB:ACA1_264900"/>
<keyword evidence="3" id="KW-1185">Reference proteome</keyword>
<dbReference type="EMBL" id="KB007933">
    <property type="protein sequence ID" value="ELR19316.1"/>
    <property type="molecule type" value="Genomic_DNA"/>
</dbReference>
<evidence type="ECO:0000313" key="2">
    <source>
        <dbReference type="EMBL" id="ELR19316.1"/>
    </source>
</evidence>
<gene>
    <name evidence="2" type="ORF">ACA1_264900</name>
</gene>
<feature type="compositionally biased region" description="Basic and acidic residues" evidence="1">
    <location>
        <begin position="40"/>
        <end position="53"/>
    </location>
</feature>
<dbReference type="RefSeq" id="XP_004341401.1">
    <property type="nucleotide sequence ID" value="XM_004341353.1"/>
</dbReference>
<dbReference type="GeneID" id="14920093"/>
<proteinExistence type="predicted"/>
<feature type="region of interest" description="Disordered" evidence="1">
    <location>
        <begin position="23"/>
        <end position="56"/>
    </location>
</feature>
<dbReference type="AlphaFoldDB" id="L8H4C4"/>
<feature type="region of interest" description="Disordered" evidence="1">
    <location>
        <begin position="211"/>
        <end position="245"/>
    </location>
</feature>
<name>L8H4C4_ACACF</name>
<dbReference type="KEGG" id="acan:ACA1_264900"/>
<reference evidence="2 3" key="1">
    <citation type="journal article" date="2013" name="Genome Biol.">
        <title>Genome of Acanthamoeba castellanii highlights extensive lateral gene transfer and early evolution of tyrosine kinase signaling.</title>
        <authorList>
            <person name="Clarke M."/>
            <person name="Lohan A.J."/>
            <person name="Liu B."/>
            <person name="Lagkouvardos I."/>
            <person name="Roy S."/>
            <person name="Zafar N."/>
            <person name="Bertelli C."/>
            <person name="Schilde C."/>
            <person name="Kianianmomeni A."/>
            <person name="Burglin T.R."/>
            <person name="Frech C."/>
            <person name="Turcotte B."/>
            <person name="Kopec K.O."/>
            <person name="Synnott J.M."/>
            <person name="Choo C."/>
            <person name="Paponov I."/>
            <person name="Finkler A."/>
            <person name="Soon Heng Tan C."/>
            <person name="Hutchins A.P."/>
            <person name="Weinmeier T."/>
            <person name="Rattei T."/>
            <person name="Chu J.S."/>
            <person name="Gimenez G."/>
            <person name="Irimia M."/>
            <person name="Rigden D.J."/>
            <person name="Fitzpatrick D.A."/>
            <person name="Lorenzo-Morales J."/>
            <person name="Bateman A."/>
            <person name="Chiu C.H."/>
            <person name="Tang P."/>
            <person name="Hegemann P."/>
            <person name="Fromm H."/>
            <person name="Raoult D."/>
            <person name="Greub G."/>
            <person name="Miranda-Saavedra D."/>
            <person name="Chen N."/>
            <person name="Nash P."/>
            <person name="Ginger M.L."/>
            <person name="Horn M."/>
            <person name="Schaap P."/>
            <person name="Caler L."/>
            <person name="Loftus B."/>
        </authorList>
    </citation>
    <scope>NUCLEOTIDE SEQUENCE [LARGE SCALE GENOMIC DNA]</scope>
    <source>
        <strain evidence="2 3">Neff</strain>
    </source>
</reference>
<evidence type="ECO:0000256" key="1">
    <source>
        <dbReference type="SAM" id="MobiDB-lite"/>
    </source>
</evidence>